<feature type="transmembrane region" description="Helical" evidence="5">
    <location>
        <begin position="354"/>
        <end position="377"/>
    </location>
</feature>
<name>A0A3S3QTU9_9FLAO</name>
<evidence type="ECO:0000256" key="5">
    <source>
        <dbReference type="HAMAP-Rule" id="MF_00445"/>
    </source>
</evidence>
<accession>A0A3S3QTU9</accession>
<dbReference type="InterPro" id="IPR010096">
    <property type="entry name" value="NADH-Q_OxRdtase_suN/2"/>
</dbReference>
<keyword evidence="5" id="KW-0813">Transport</keyword>
<keyword evidence="3 5" id="KW-1133">Transmembrane helix</keyword>
<dbReference type="GO" id="GO:0005886">
    <property type="term" value="C:plasma membrane"/>
    <property type="evidence" value="ECO:0007669"/>
    <property type="project" value="UniProtKB-SubCell"/>
</dbReference>
<feature type="transmembrane region" description="Helical" evidence="5">
    <location>
        <begin position="55"/>
        <end position="79"/>
    </location>
</feature>
<dbReference type="GO" id="GO:0008137">
    <property type="term" value="F:NADH dehydrogenase (ubiquinone) activity"/>
    <property type="evidence" value="ECO:0007669"/>
    <property type="project" value="InterPro"/>
</dbReference>
<feature type="transmembrane region" description="Helical" evidence="5">
    <location>
        <begin position="313"/>
        <end position="334"/>
    </location>
</feature>
<comment type="function">
    <text evidence="5">NDH-1 shuttles electrons from NADH, via FMN and iron-sulfur (Fe-S) centers, to quinones in the respiratory chain. The immediate electron acceptor for the enzyme in this species is believed to be a menaquinone. Couples the redox reaction to proton translocation (for every two electrons transferred, four hydrogen ions are translocated across the cytoplasmic membrane), and thus conserves the redox energy in a proton gradient.</text>
</comment>
<comment type="subunit">
    <text evidence="5">NDH-1 is composed of 14 different subunits. Subunits NuoA, H, J, K, L, M, N constitute the membrane sector of the complex.</text>
</comment>
<dbReference type="GO" id="GO:0050136">
    <property type="term" value="F:NADH dehydrogenase (quinone) (non-electrogenic) activity"/>
    <property type="evidence" value="ECO:0007669"/>
    <property type="project" value="UniProtKB-UniRule"/>
</dbReference>
<keyword evidence="5" id="KW-1278">Translocase</keyword>
<comment type="subcellular location">
    <subcellularLocation>
        <location evidence="5">Cell membrane</location>
        <topology evidence="5">Multi-pass membrane protein</topology>
    </subcellularLocation>
    <subcellularLocation>
        <location evidence="1">Endomembrane system</location>
        <topology evidence="1">Multi-pass membrane protein</topology>
    </subcellularLocation>
    <subcellularLocation>
        <location evidence="6">Membrane</location>
        <topology evidence="6">Multi-pass membrane protein</topology>
    </subcellularLocation>
</comment>
<organism evidence="8 9">
    <name type="scientific">Flavobacterium cerinum</name>
    <dbReference type="NCBI Taxonomy" id="2502784"/>
    <lineage>
        <taxon>Bacteria</taxon>
        <taxon>Pseudomonadati</taxon>
        <taxon>Bacteroidota</taxon>
        <taxon>Flavobacteriia</taxon>
        <taxon>Flavobacteriales</taxon>
        <taxon>Flavobacteriaceae</taxon>
        <taxon>Flavobacterium</taxon>
    </lineage>
</organism>
<evidence type="ECO:0000313" key="9">
    <source>
        <dbReference type="Proteomes" id="UP000287527"/>
    </source>
</evidence>
<feature type="transmembrane region" description="Helical" evidence="5">
    <location>
        <begin position="389"/>
        <end position="409"/>
    </location>
</feature>
<dbReference type="HAMAP" id="MF_00445">
    <property type="entry name" value="NDH1_NuoN_1"/>
    <property type="match status" value="1"/>
</dbReference>
<dbReference type="Proteomes" id="UP000287527">
    <property type="component" value="Unassembled WGS sequence"/>
</dbReference>
<dbReference type="EC" id="7.1.1.-" evidence="5"/>
<dbReference type="AlphaFoldDB" id="A0A3S3QTU9"/>
<dbReference type="GO" id="GO:0048038">
    <property type="term" value="F:quinone binding"/>
    <property type="evidence" value="ECO:0007669"/>
    <property type="project" value="UniProtKB-KW"/>
</dbReference>
<comment type="catalytic activity">
    <reaction evidence="5">
        <text>a quinone + NADH + 5 H(+)(in) = a quinol + NAD(+) + 4 H(+)(out)</text>
        <dbReference type="Rhea" id="RHEA:57888"/>
        <dbReference type="ChEBI" id="CHEBI:15378"/>
        <dbReference type="ChEBI" id="CHEBI:24646"/>
        <dbReference type="ChEBI" id="CHEBI:57540"/>
        <dbReference type="ChEBI" id="CHEBI:57945"/>
        <dbReference type="ChEBI" id="CHEBI:132124"/>
    </reaction>
</comment>
<feature type="transmembrane region" description="Helical" evidence="5">
    <location>
        <begin position="148"/>
        <end position="170"/>
    </location>
</feature>
<dbReference type="RefSeq" id="WP_128387979.1">
    <property type="nucleotide sequence ID" value="NZ_SBII01000001.1"/>
</dbReference>
<reference evidence="8 9" key="1">
    <citation type="submission" date="2019-01" db="EMBL/GenBank/DDBJ databases">
        <title>Flavobacterium sp. nov.,isolated from freshwater.</title>
        <authorList>
            <person name="Zhang R."/>
            <person name="Du Z.-J."/>
        </authorList>
    </citation>
    <scope>NUCLEOTIDE SEQUENCE [LARGE SCALE GENOMIC DNA]</scope>
    <source>
        <strain evidence="8 9">1E403</strain>
    </source>
</reference>
<protein>
    <recommendedName>
        <fullName evidence="5">NADH-quinone oxidoreductase subunit N</fullName>
        <ecNumber evidence="5">7.1.1.-</ecNumber>
    </recommendedName>
    <alternativeName>
        <fullName evidence="5">NADH dehydrogenase I subunit N</fullName>
    </alternativeName>
    <alternativeName>
        <fullName evidence="5">NDH-1 subunit N</fullName>
    </alternativeName>
</protein>
<evidence type="ECO:0000256" key="3">
    <source>
        <dbReference type="ARBA" id="ARBA00022989"/>
    </source>
</evidence>
<dbReference type="Pfam" id="PF00361">
    <property type="entry name" value="Proton_antipo_M"/>
    <property type="match status" value="1"/>
</dbReference>
<evidence type="ECO:0000256" key="2">
    <source>
        <dbReference type="ARBA" id="ARBA00022692"/>
    </source>
</evidence>
<proteinExistence type="inferred from homology"/>
<keyword evidence="9" id="KW-1185">Reference proteome</keyword>
<keyword evidence="5" id="KW-0874">Quinone</keyword>
<gene>
    <name evidence="5" type="primary">nuoN</name>
    <name evidence="8" type="ORF">EPI11_00395</name>
</gene>
<evidence type="ECO:0000256" key="1">
    <source>
        <dbReference type="ARBA" id="ARBA00004127"/>
    </source>
</evidence>
<comment type="caution">
    <text evidence="8">The sequence shown here is derived from an EMBL/GenBank/DDBJ whole genome shotgun (WGS) entry which is preliminary data.</text>
</comment>
<dbReference type="EMBL" id="SBII01000001">
    <property type="protein sequence ID" value="RWX03423.1"/>
    <property type="molecule type" value="Genomic_DNA"/>
</dbReference>
<dbReference type="GO" id="GO:0012505">
    <property type="term" value="C:endomembrane system"/>
    <property type="evidence" value="ECO:0007669"/>
    <property type="project" value="UniProtKB-SubCell"/>
</dbReference>
<feature type="transmembrane region" description="Helical" evidence="5">
    <location>
        <begin position="226"/>
        <end position="244"/>
    </location>
</feature>
<keyword evidence="2 5" id="KW-0812">Transmembrane</keyword>
<evidence type="ECO:0000259" key="7">
    <source>
        <dbReference type="Pfam" id="PF00361"/>
    </source>
</evidence>
<feature type="transmembrane region" description="Helical" evidence="5">
    <location>
        <begin position="99"/>
        <end position="132"/>
    </location>
</feature>
<dbReference type="NCBIfam" id="TIGR01770">
    <property type="entry name" value="NDH_I_N"/>
    <property type="match status" value="1"/>
</dbReference>
<feature type="transmembrane region" description="Helical" evidence="5">
    <location>
        <begin position="287"/>
        <end position="307"/>
    </location>
</feature>
<sequence length="458" mass="49586">MYTLVAIAGLGILCLIAEIFNLRKAIVPITILGLLGSLVLNVADYGKTLSYFNNMIITDTFSVAFTSLFIILAIFLIALTPVVHKEHKAKISDFVAIKLFLLTGAIAMVTFGNLAMFFLGIEILSISLYVLAASEPKNLKSNEAGMKYFLMGAFASGIILFGIALIYGAIGSFDTGVIYGALLENNNVPGWFFIGIVMLTIGLLFKIAAVPFHFWAPDVYEGSPTLTTATMSTLTKVAAMASFFKLMTTLNRTVPGSYITIISIVAILSMTVGNIMALRQNSVKRMLAYSGISHAGFMLMVFFSPTFTAGTLFYYAAAYTLAGIASFAVVLFVCTNKENEDVYNFNGLGKTNPLMAGILTCSLLSMAGIPIFSGFFAKFFLFHQVFSSGHVAIVIVAIINSIISLGYYFKLIIAMYTKESTAEKQTVPFTYGAVALIALVLNIAMGLYPSFALELIFR</sequence>
<feature type="transmembrane region" description="Helical" evidence="5">
    <location>
        <begin position="429"/>
        <end position="448"/>
    </location>
</feature>
<evidence type="ECO:0000256" key="4">
    <source>
        <dbReference type="ARBA" id="ARBA00023136"/>
    </source>
</evidence>
<comment type="similarity">
    <text evidence="5">Belongs to the complex I subunit 2 family.</text>
</comment>
<feature type="transmembrane region" description="Helical" evidence="5">
    <location>
        <begin position="26"/>
        <end position="43"/>
    </location>
</feature>
<evidence type="ECO:0000256" key="6">
    <source>
        <dbReference type="RuleBase" id="RU000320"/>
    </source>
</evidence>
<keyword evidence="4 5" id="KW-0472">Membrane</keyword>
<dbReference type="PANTHER" id="PTHR22773">
    <property type="entry name" value="NADH DEHYDROGENASE"/>
    <property type="match status" value="1"/>
</dbReference>
<dbReference type="OrthoDB" id="9811718at2"/>
<dbReference type="InterPro" id="IPR001750">
    <property type="entry name" value="ND/Mrp_TM"/>
</dbReference>
<feature type="transmembrane region" description="Helical" evidence="5">
    <location>
        <begin position="190"/>
        <end position="214"/>
    </location>
</feature>
<keyword evidence="5" id="KW-0520">NAD</keyword>
<feature type="domain" description="NADH:quinone oxidoreductase/Mrp antiporter transmembrane" evidence="7">
    <location>
        <begin position="113"/>
        <end position="404"/>
    </location>
</feature>
<keyword evidence="5" id="KW-1003">Cell membrane</keyword>
<feature type="transmembrane region" description="Helical" evidence="5">
    <location>
        <begin position="256"/>
        <end position="275"/>
    </location>
</feature>
<dbReference type="GO" id="GO:0042773">
    <property type="term" value="P:ATP synthesis coupled electron transport"/>
    <property type="evidence" value="ECO:0007669"/>
    <property type="project" value="InterPro"/>
</dbReference>
<evidence type="ECO:0000313" key="8">
    <source>
        <dbReference type="EMBL" id="RWX03423.1"/>
    </source>
</evidence>